<protein>
    <recommendedName>
        <fullName evidence="3">DUF2336 domain-containing protein</fullName>
    </recommendedName>
</protein>
<name>M2U8I7_9SPHN</name>
<comment type="caution">
    <text evidence="1">The sequence shown here is derived from an EMBL/GenBank/DDBJ whole genome shotgun (WGS) entry which is preliminary data.</text>
</comment>
<dbReference type="Proteomes" id="UP000011717">
    <property type="component" value="Unassembled WGS sequence"/>
</dbReference>
<proteinExistence type="predicted"/>
<evidence type="ECO:0000313" key="1">
    <source>
        <dbReference type="EMBL" id="EMD84287.1"/>
    </source>
</evidence>
<dbReference type="Pfam" id="PF10098">
    <property type="entry name" value="DUF2336"/>
    <property type="match status" value="1"/>
</dbReference>
<organism evidence="1 2">
    <name type="scientific">Pacificimonas flava</name>
    <dbReference type="NCBI Taxonomy" id="1234595"/>
    <lineage>
        <taxon>Bacteria</taxon>
        <taxon>Pseudomonadati</taxon>
        <taxon>Pseudomonadota</taxon>
        <taxon>Alphaproteobacteria</taxon>
        <taxon>Sphingomonadales</taxon>
        <taxon>Sphingosinicellaceae</taxon>
        <taxon>Pacificimonas</taxon>
    </lineage>
</organism>
<keyword evidence="2" id="KW-1185">Reference proteome</keyword>
<evidence type="ECO:0000313" key="2">
    <source>
        <dbReference type="Proteomes" id="UP000011717"/>
    </source>
</evidence>
<accession>M2U8I7</accession>
<dbReference type="InterPro" id="IPR019285">
    <property type="entry name" value="DUF2336"/>
</dbReference>
<reference evidence="1 2" key="1">
    <citation type="journal article" date="2013" name="Genome Announc.">
        <title>Draft Genome Sequence of Strain JLT2015T, Belonging to the Family Sphingomonadaceae of the Alphaproteobacteria.</title>
        <authorList>
            <person name="Tang K."/>
            <person name="Liu K."/>
            <person name="Li S."/>
            <person name="Jiao N."/>
        </authorList>
    </citation>
    <scope>NUCLEOTIDE SEQUENCE [LARGE SCALE GENOMIC DNA]</scope>
    <source>
        <strain evidence="1 2">JLT2015</strain>
    </source>
</reference>
<dbReference type="AlphaFoldDB" id="M2U8I7"/>
<sequence length="353" mass="38604">MELDLLDEMTVDRHRLQARLRAASIPRGLAPQLPQNLFDRSQLTITDQLRSLSLSAYRSLLANLGERILFRLGEGAATFDLPAAVDELTAHTDEHSPTLISAILHRAEESVVAGEMAAIGAGAIVVGGDMRGGGRNWVAGLEDSEDRVLADRARVYRRLKKIRSGDQGEPVLLADELPEYLASRCAWELCAELCRDRGPEEIRPVIDAVRSICAEHDVVRSPQHASLALAARIEERSELSDQTMLKAVVDGDPMLLTALMAVRSGVSTGTAWLLLFRNDGQALANLFSASGLDTPAGRQLASILLTLNSRQPNLAEAQQAANDLFETVDAAFARELLSWWRLDPQYRQAAGRQ</sequence>
<evidence type="ECO:0008006" key="3">
    <source>
        <dbReference type="Google" id="ProtNLM"/>
    </source>
</evidence>
<gene>
    <name evidence="1" type="ORF">C725_0217</name>
</gene>
<dbReference type="EMBL" id="AMRV01000001">
    <property type="protein sequence ID" value="EMD84287.1"/>
    <property type="molecule type" value="Genomic_DNA"/>
</dbReference>
<dbReference type="RefSeq" id="WP_008599604.1">
    <property type="nucleotide sequence ID" value="NZ_AMRV01000001.1"/>
</dbReference>